<accession>A0A1M5CPD2</accession>
<dbReference type="InterPro" id="IPR018720">
    <property type="entry name" value="DUF2249"/>
</dbReference>
<organism evidence="3 4">
    <name type="scientific">Flavisolibacter ginsengisoli DSM 18119</name>
    <dbReference type="NCBI Taxonomy" id="1121884"/>
    <lineage>
        <taxon>Bacteria</taxon>
        <taxon>Pseudomonadati</taxon>
        <taxon>Bacteroidota</taxon>
        <taxon>Chitinophagia</taxon>
        <taxon>Chitinophagales</taxon>
        <taxon>Chitinophagaceae</taxon>
        <taxon>Flavisolibacter</taxon>
    </lineage>
</organism>
<dbReference type="EMBL" id="FQUU01000013">
    <property type="protein sequence ID" value="SHF56536.1"/>
    <property type="molecule type" value="Genomic_DNA"/>
</dbReference>
<feature type="domain" description="DUF2249" evidence="2">
    <location>
        <begin position="203"/>
        <end position="266"/>
    </location>
</feature>
<dbReference type="Gene3D" id="1.10.3910.10">
    <property type="entry name" value="SP0561-like"/>
    <property type="match status" value="1"/>
</dbReference>
<dbReference type="InterPro" id="IPR015077">
    <property type="entry name" value="DUF1858"/>
</dbReference>
<dbReference type="SUPFAM" id="SSF140683">
    <property type="entry name" value="SP0561-like"/>
    <property type="match status" value="1"/>
</dbReference>
<name>A0A1M5CPD2_9BACT</name>
<evidence type="ECO:0000313" key="3">
    <source>
        <dbReference type="EMBL" id="SHF56536.1"/>
    </source>
</evidence>
<dbReference type="InterPro" id="IPR038062">
    <property type="entry name" value="ScdA-like_N_sf"/>
</dbReference>
<dbReference type="AlphaFoldDB" id="A0A1M5CPD2"/>
<protein>
    <submittedName>
        <fullName evidence="3">Uncharacterized conserved protein</fullName>
    </submittedName>
</protein>
<proteinExistence type="predicted"/>
<keyword evidence="4" id="KW-1185">Reference proteome</keyword>
<reference evidence="3 4" key="1">
    <citation type="submission" date="2016-11" db="EMBL/GenBank/DDBJ databases">
        <authorList>
            <person name="Jaros S."/>
            <person name="Januszkiewicz K."/>
            <person name="Wedrychowicz H."/>
        </authorList>
    </citation>
    <scope>NUCLEOTIDE SEQUENCE [LARGE SCALE GENOMIC DNA]</scope>
    <source>
        <strain evidence="3 4">DSM 18119</strain>
    </source>
</reference>
<dbReference type="InterPro" id="IPR036868">
    <property type="entry name" value="TusA-like_sf"/>
</dbReference>
<feature type="domain" description="DUF1858" evidence="1">
    <location>
        <begin position="5"/>
        <end position="64"/>
    </location>
</feature>
<dbReference type="OrthoDB" id="128918at2"/>
<gene>
    <name evidence="3" type="ORF">SAMN02745131_02966</name>
</gene>
<feature type="domain" description="DUF2249" evidence="2">
    <location>
        <begin position="102"/>
        <end position="155"/>
    </location>
</feature>
<dbReference type="SUPFAM" id="SSF64307">
    <property type="entry name" value="SirA-like"/>
    <property type="match status" value="1"/>
</dbReference>
<evidence type="ECO:0000313" key="4">
    <source>
        <dbReference type="Proteomes" id="UP000184048"/>
    </source>
</evidence>
<dbReference type="Proteomes" id="UP000184048">
    <property type="component" value="Unassembled WGS sequence"/>
</dbReference>
<dbReference type="STRING" id="1121884.SAMN02745131_02966"/>
<evidence type="ECO:0000259" key="1">
    <source>
        <dbReference type="Pfam" id="PF08984"/>
    </source>
</evidence>
<dbReference type="Pfam" id="PF08984">
    <property type="entry name" value="DUF1858"/>
    <property type="match status" value="1"/>
</dbReference>
<evidence type="ECO:0000259" key="2">
    <source>
        <dbReference type="Pfam" id="PF10006"/>
    </source>
</evidence>
<dbReference type="Pfam" id="PF10006">
    <property type="entry name" value="DUF2249"/>
    <property type="match status" value="2"/>
</dbReference>
<sequence>MTMTINSNTKIGAILKEAPGALDAIIEINAKFEKLRNPILRKLMAGRTTLATASKFGNCELEDFYKKLEPFGFEIDRSIAHTLEEKKVPEFMSSLASRQLTELNVRPVLASGEDPLNIIMSKIKTIEPGGILKIINSFEPTPLILLLEKKGFESYVEHISSDHVNTYFYKRSNSQASIQPKTQNTIHDWDDVVKRYESRISRIDVRELEMPQPMMKILEALDHMANDTALMVYHKRIPVFLLPELEQRGYEYRIKEISDNEVHLVIFRN</sequence>